<sequence>MQKFKFVQRLFADELNDVGIRVKYYLLRCYFDFVINNGLSFINTVDDKIKYKIGFDKFGFIDEDDFVNVDLVMQDIDYDYKKIILVGYEKLLLENPYDSDIRNNIYVNPDRHDICDKYGVCLKKT</sequence>
<organism evidence="1">
    <name type="scientific">viral metagenome</name>
    <dbReference type="NCBI Taxonomy" id="1070528"/>
    <lineage>
        <taxon>unclassified sequences</taxon>
        <taxon>metagenomes</taxon>
        <taxon>organismal metagenomes</taxon>
    </lineage>
</organism>
<reference evidence="1" key="1">
    <citation type="journal article" date="2020" name="Nature">
        <title>Giant virus diversity and host interactions through global metagenomics.</title>
        <authorList>
            <person name="Schulz F."/>
            <person name="Roux S."/>
            <person name="Paez-Espino D."/>
            <person name="Jungbluth S."/>
            <person name="Walsh D.A."/>
            <person name="Denef V.J."/>
            <person name="McMahon K.D."/>
            <person name="Konstantinidis K.T."/>
            <person name="Eloe-Fadrosh E.A."/>
            <person name="Kyrpides N.C."/>
            <person name="Woyke T."/>
        </authorList>
    </citation>
    <scope>NUCLEOTIDE SEQUENCE</scope>
    <source>
        <strain evidence="1">GVMAG-M-3300020192-26</strain>
    </source>
</reference>
<protein>
    <submittedName>
        <fullName evidence="1">Uncharacterized protein</fullName>
    </submittedName>
</protein>
<dbReference type="AlphaFoldDB" id="A0A6C0C6Y0"/>
<name>A0A6C0C6Y0_9ZZZZ</name>
<proteinExistence type="predicted"/>
<evidence type="ECO:0000313" key="1">
    <source>
        <dbReference type="EMBL" id="QHT00308.1"/>
    </source>
</evidence>
<accession>A0A6C0C6Y0</accession>
<dbReference type="EMBL" id="MN739354">
    <property type="protein sequence ID" value="QHT00308.1"/>
    <property type="molecule type" value="Genomic_DNA"/>
</dbReference>